<sequence>MASSSEPRKVTFITDVNTVYTGCWHIDTRVTPKQRRTTRTLQPGEPEPTETHEVVSEAKTQGTCARCIEKLVESRKELNVARNEVWGHRLGDTTPVGKAFRLFFTVEQQFLMQFMQASKKRVVDYQDSYHREPLEVHTRQMHHLVLFGNELQRELVAHKNPNPQIVEAIILELGKSYLAGDIWRGKSDSNLRDGFEDAVPAIMEMVLAMRPNDNLAADVRETMGNEFRKAGIY</sequence>
<dbReference type="GeneID" id="92089922"/>
<gene>
    <name evidence="2" type="ORF">PG994_005450</name>
</gene>
<comment type="caution">
    <text evidence="2">The sequence shown here is derived from an EMBL/GenBank/DDBJ whole genome shotgun (WGS) entry which is preliminary data.</text>
</comment>
<proteinExistence type="predicted"/>
<reference evidence="2 3" key="1">
    <citation type="submission" date="2023-01" db="EMBL/GenBank/DDBJ databases">
        <title>Analysis of 21 Apiospora genomes using comparative genomics revels a genus with tremendous synthesis potential of carbohydrate active enzymes and secondary metabolites.</title>
        <authorList>
            <person name="Sorensen T."/>
        </authorList>
    </citation>
    <scope>NUCLEOTIDE SEQUENCE [LARGE SCALE GENOMIC DNA]</scope>
    <source>
        <strain evidence="2 3">CBS 135458</strain>
    </source>
</reference>
<name>A0ABR1VCA5_9PEZI</name>
<keyword evidence="3" id="KW-1185">Reference proteome</keyword>
<dbReference type="Proteomes" id="UP001480595">
    <property type="component" value="Unassembled WGS sequence"/>
</dbReference>
<dbReference type="RefSeq" id="XP_066716128.1">
    <property type="nucleotide sequence ID" value="XM_066856859.1"/>
</dbReference>
<feature type="region of interest" description="Disordered" evidence="1">
    <location>
        <begin position="33"/>
        <end position="57"/>
    </location>
</feature>
<evidence type="ECO:0000313" key="2">
    <source>
        <dbReference type="EMBL" id="KAK8068834.1"/>
    </source>
</evidence>
<accession>A0ABR1VCA5</accession>
<protein>
    <submittedName>
        <fullName evidence="2">Uncharacterized protein</fullName>
    </submittedName>
</protein>
<evidence type="ECO:0000313" key="3">
    <source>
        <dbReference type="Proteomes" id="UP001480595"/>
    </source>
</evidence>
<dbReference type="EMBL" id="JAQQWL010000006">
    <property type="protein sequence ID" value="KAK8068834.1"/>
    <property type="molecule type" value="Genomic_DNA"/>
</dbReference>
<organism evidence="2 3">
    <name type="scientific">Apiospora phragmitis</name>
    <dbReference type="NCBI Taxonomy" id="2905665"/>
    <lineage>
        <taxon>Eukaryota</taxon>
        <taxon>Fungi</taxon>
        <taxon>Dikarya</taxon>
        <taxon>Ascomycota</taxon>
        <taxon>Pezizomycotina</taxon>
        <taxon>Sordariomycetes</taxon>
        <taxon>Xylariomycetidae</taxon>
        <taxon>Amphisphaeriales</taxon>
        <taxon>Apiosporaceae</taxon>
        <taxon>Apiospora</taxon>
    </lineage>
</organism>
<evidence type="ECO:0000256" key="1">
    <source>
        <dbReference type="SAM" id="MobiDB-lite"/>
    </source>
</evidence>